<dbReference type="InterPro" id="IPR028082">
    <property type="entry name" value="Peripla_BP_I"/>
</dbReference>
<dbReference type="SUPFAM" id="SSF53822">
    <property type="entry name" value="Periplasmic binding protein-like I"/>
    <property type="match status" value="1"/>
</dbReference>
<dbReference type="PANTHER" id="PTHR47235:SF1">
    <property type="entry name" value="BLR6548 PROTEIN"/>
    <property type="match status" value="1"/>
</dbReference>
<evidence type="ECO:0000256" key="3">
    <source>
        <dbReference type="SAM" id="MobiDB-lite"/>
    </source>
</evidence>
<dbReference type="PANTHER" id="PTHR47235">
    <property type="entry name" value="BLR6548 PROTEIN"/>
    <property type="match status" value="1"/>
</dbReference>
<feature type="region of interest" description="Disordered" evidence="3">
    <location>
        <begin position="87"/>
        <end position="114"/>
    </location>
</feature>
<feature type="signal peptide" evidence="4">
    <location>
        <begin position="1"/>
        <end position="19"/>
    </location>
</feature>
<keyword evidence="2 4" id="KW-0732">Signal</keyword>
<dbReference type="Pfam" id="PF13458">
    <property type="entry name" value="Peripla_BP_6"/>
    <property type="match status" value="1"/>
</dbReference>
<feature type="compositionally biased region" description="Low complexity" evidence="3">
    <location>
        <begin position="36"/>
        <end position="63"/>
    </location>
</feature>
<evidence type="ECO:0000256" key="4">
    <source>
        <dbReference type="SAM" id="SignalP"/>
    </source>
</evidence>
<dbReference type="EMBL" id="BAAAHE010000036">
    <property type="protein sequence ID" value="GAA0629706.1"/>
    <property type="molecule type" value="Genomic_DNA"/>
</dbReference>
<evidence type="ECO:0000313" key="6">
    <source>
        <dbReference type="EMBL" id="GAA0629706.1"/>
    </source>
</evidence>
<dbReference type="Gene3D" id="3.40.50.2300">
    <property type="match status" value="2"/>
</dbReference>
<evidence type="ECO:0000259" key="5">
    <source>
        <dbReference type="Pfam" id="PF13458"/>
    </source>
</evidence>
<reference evidence="6 7" key="1">
    <citation type="journal article" date="2019" name="Int. J. Syst. Evol. Microbiol.">
        <title>The Global Catalogue of Microorganisms (GCM) 10K type strain sequencing project: providing services to taxonomists for standard genome sequencing and annotation.</title>
        <authorList>
            <consortium name="The Broad Institute Genomics Platform"/>
            <consortium name="The Broad Institute Genome Sequencing Center for Infectious Disease"/>
            <person name="Wu L."/>
            <person name="Ma J."/>
        </authorList>
    </citation>
    <scope>NUCLEOTIDE SEQUENCE [LARGE SCALE GENOMIC DNA]</scope>
    <source>
        <strain evidence="6 7">JCM 10671</strain>
    </source>
</reference>
<evidence type="ECO:0000256" key="1">
    <source>
        <dbReference type="ARBA" id="ARBA00010062"/>
    </source>
</evidence>
<gene>
    <name evidence="6" type="ORF">GCM10009547_36720</name>
</gene>
<evidence type="ECO:0000313" key="7">
    <source>
        <dbReference type="Proteomes" id="UP001500957"/>
    </source>
</evidence>
<evidence type="ECO:0000256" key="2">
    <source>
        <dbReference type="ARBA" id="ARBA00022729"/>
    </source>
</evidence>
<dbReference type="Proteomes" id="UP001500957">
    <property type="component" value="Unassembled WGS sequence"/>
</dbReference>
<dbReference type="PROSITE" id="PS51257">
    <property type="entry name" value="PROKAR_LIPOPROTEIN"/>
    <property type="match status" value="1"/>
</dbReference>
<accession>A0ABN1H5R4</accession>
<sequence length="534" mass="56425">MRRAKKHGLLAALPLVVSAALVLSACGGGSGSDENAAQQEPAAALDTAAEAAPAPDVSGAAPVDTGTAEGVADAGLAPVDATGAAPVADAAKSGSRAKTNAKSESGKTKAATTEVGDTAGLTGIDNAAQRAANAKIAAQKNGATDMGVTKDSIKLGTVSMHGVALGNLIVNPMLNGTKATFASINDRGGVLGRRLSLVDCDDGPGEVSRSKACIKKLVGQDKVFALLGYLSWASASVHSDLAQYRLPAVGTWAYSQTEWQDPYMFPTHMSMIHEAMANAQWVKNVVKPKTYGLICLTSPEMQLSCDAVKKVLDASGAQLVKRMDVGISETSMSAQVLAMRAANPDTIVHYVINPATIVKFMVEAAQQGYYPPKGISGNHLAAEVLGQLFGKHPAGRYWTNTTYKLWGSEFMAVMNKYARGNKGLNHHIVQANYVGALVFERAAKAVGPNLTRERLMAQLSNGDVYASDASLDQRFSYSKAERGGSQENQTWNRNYGQGREFMYKYNTTNTASNPDGSPNGWQPDPDQFIIYTDK</sequence>
<comment type="caution">
    <text evidence="6">The sequence shown here is derived from an EMBL/GenBank/DDBJ whole genome shotgun (WGS) entry which is preliminary data.</text>
</comment>
<feature type="chain" id="PRO_5046532480" description="Leucine-binding protein domain-containing protein" evidence="4">
    <location>
        <begin position="20"/>
        <end position="534"/>
    </location>
</feature>
<feature type="domain" description="Leucine-binding protein" evidence="5">
    <location>
        <begin position="171"/>
        <end position="466"/>
    </location>
</feature>
<keyword evidence="7" id="KW-1185">Reference proteome</keyword>
<dbReference type="InterPro" id="IPR028081">
    <property type="entry name" value="Leu-bd"/>
</dbReference>
<comment type="similarity">
    <text evidence="1">Belongs to the leucine-binding protein family.</text>
</comment>
<protein>
    <recommendedName>
        <fullName evidence="5">Leucine-binding protein domain-containing protein</fullName>
    </recommendedName>
</protein>
<organism evidence="6 7">
    <name type="scientific">Sporichthya brevicatena</name>
    <dbReference type="NCBI Taxonomy" id="171442"/>
    <lineage>
        <taxon>Bacteria</taxon>
        <taxon>Bacillati</taxon>
        <taxon>Actinomycetota</taxon>
        <taxon>Actinomycetes</taxon>
        <taxon>Sporichthyales</taxon>
        <taxon>Sporichthyaceae</taxon>
        <taxon>Sporichthya</taxon>
    </lineage>
</organism>
<feature type="region of interest" description="Disordered" evidence="3">
    <location>
        <begin position="28"/>
        <end position="66"/>
    </location>
</feature>
<proteinExistence type="inferred from homology"/>
<dbReference type="RefSeq" id="WP_344607423.1">
    <property type="nucleotide sequence ID" value="NZ_BAAAHE010000036.1"/>
</dbReference>
<name>A0ABN1H5R4_9ACTN</name>